<reference evidence="2 3" key="1">
    <citation type="journal article" date="2014" name="Int. J. Syst. Evol. Microbiol.">
        <title>Complete genome sequence of Corynebacterium casei LMG S-19264T (=DSM 44701T), isolated from a smear-ripened cheese.</title>
        <authorList>
            <consortium name="US DOE Joint Genome Institute (JGI-PGF)"/>
            <person name="Walter F."/>
            <person name="Albersmeier A."/>
            <person name="Kalinowski J."/>
            <person name="Ruckert C."/>
        </authorList>
    </citation>
    <scope>NUCLEOTIDE SEQUENCE [LARGE SCALE GENOMIC DNA]</scope>
    <source>
        <strain evidence="2 3">KCTC 19473</strain>
    </source>
</reference>
<dbReference type="RefSeq" id="WP_017574552.1">
    <property type="nucleotide sequence ID" value="NZ_BMXL01000020.1"/>
</dbReference>
<feature type="compositionally biased region" description="Low complexity" evidence="1">
    <location>
        <begin position="408"/>
        <end position="432"/>
    </location>
</feature>
<protein>
    <submittedName>
        <fullName evidence="2">Uncharacterized protein</fullName>
    </submittedName>
</protein>
<proteinExistence type="predicted"/>
<gene>
    <name evidence="2" type="ORF">GCM10007147_33880</name>
</gene>
<evidence type="ECO:0000313" key="3">
    <source>
        <dbReference type="Proteomes" id="UP000654947"/>
    </source>
</evidence>
<dbReference type="AlphaFoldDB" id="A0A918XGS8"/>
<keyword evidence="3" id="KW-1185">Reference proteome</keyword>
<name>A0A918XGS8_9ACTN</name>
<feature type="region of interest" description="Disordered" evidence="1">
    <location>
        <begin position="237"/>
        <end position="279"/>
    </location>
</feature>
<dbReference type="Proteomes" id="UP000654947">
    <property type="component" value="Unassembled WGS sequence"/>
</dbReference>
<dbReference type="EMBL" id="BMXL01000020">
    <property type="protein sequence ID" value="GHD31220.1"/>
    <property type="molecule type" value="Genomic_DNA"/>
</dbReference>
<feature type="region of interest" description="Disordered" evidence="1">
    <location>
        <begin position="401"/>
        <end position="453"/>
    </location>
</feature>
<organism evidence="2 3">
    <name type="scientific">Nocardiopsis kunsanensis</name>
    <dbReference type="NCBI Taxonomy" id="141693"/>
    <lineage>
        <taxon>Bacteria</taxon>
        <taxon>Bacillati</taxon>
        <taxon>Actinomycetota</taxon>
        <taxon>Actinomycetes</taxon>
        <taxon>Streptosporangiales</taxon>
        <taxon>Nocardiopsidaceae</taxon>
        <taxon>Nocardiopsis</taxon>
    </lineage>
</organism>
<accession>A0A918XGS8</accession>
<evidence type="ECO:0000313" key="2">
    <source>
        <dbReference type="EMBL" id="GHD31220.1"/>
    </source>
</evidence>
<sequence length="453" mass="49704">MDLEYIQNEYGLTPNELRAVQDAYTTFRNTTAPFMVSVAAEILDDLKEDVRIKGDDHRIAFLGRDGTSLNLAVRELDPDFHARYCANVTLSRAVAESALQDRERNEGRSFPGIETFRGARSKVDPESVDFSHQRVQRMFQRAGVPMGEPDSSVTLVDTSFKGTVQELLTEAYPETELTGRYAFLSKTPDDPRPEAKLGYVFHQEAGEKWSGFPSRSLSEDPAETFGNQDALGTIEETLHGPLDSPKGISPSGPVQRPQREQTDPTEGINPNRVSERYRSPKVREAVKVVALDAVIDAARDSARKRDAGQDWRAELEDARRSYTSETRAWVAGRPTQDAHLTPLFDSFVRRADKGLVKDLSRSLEGRKLSPEALHRTWEAFGRAGDLESKKAYADNVGATLAKSGADHPAQGSGTASTTGNASSGSASPAVPSFLQRSRTKGDEHGHGSGPSKK</sequence>
<comment type="caution">
    <text evidence="2">The sequence shown here is derived from an EMBL/GenBank/DDBJ whole genome shotgun (WGS) entry which is preliminary data.</text>
</comment>
<evidence type="ECO:0000256" key="1">
    <source>
        <dbReference type="SAM" id="MobiDB-lite"/>
    </source>
</evidence>